<accession>A0A2M4A5E3</accession>
<proteinExistence type="predicted"/>
<dbReference type="EMBL" id="GGFK01002654">
    <property type="protein sequence ID" value="MBW35975.1"/>
    <property type="molecule type" value="Transcribed_RNA"/>
</dbReference>
<evidence type="ECO:0000313" key="1">
    <source>
        <dbReference type="EMBL" id="MBW35975.1"/>
    </source>
</evidence>
<dbReference type="AlphaFoldDB" id="A0A2M4A5E3"/>
<reference evidence="1" key="1">
    <citation type="submission" date="2018-01" db="EMBL/GenBank/DDBJ databases">
        <title>An insight into the sialome of Amazonian anophelines.</title>
        <authorList>
            <person name="Ribeiro J.M."/>
            <person name="Scarpassa V."/>
            <person name="Calvo E."/>
        </authorList>
    </citation>
    <scope>NUCLEOTIDE SEQUENCE</scope>
    <source>
        <tissue evidence="1">Salivary glands</tissue>
    </source>
</reference>
<sequence length="179" mass="20206">MGTDHVETATLVDASIATDGEAVPNVVPAAPILVHRLHHLHRLDALGSGVARGRLVRVVYDDVRDRTGKSFDQLGRLGVPKATSDVGWRITCFAVHDDVRYSDGNDGTRRQTVSPTECNHLDVYFVAEPRTTLHYTRYFCWHVRPDCTVKCGHNLGSTRSHDRWVFNTLRSQAVWFRKQ</sequence>
<organism evidence="1">
    <name type="scientific">Anopheles triannulatus</name>
    <dbReference type="NCBI Taxonomy" id="58253"/>
    <lineage>
        <taxon>Eukaryota</taxon>
        <taxon>Metazoa</taxon>
        <taxon>Ecdysozoa</taxon>
        <taxon>Arthropoda</taxon>
        <taxon>Hexapoda</taxon>
        <taxon>Insecta</taxon>
        <taxon>Pterygota</taxon>
        <taxon>Neoptera</taxon>
        <taxon>Endopterygota</taxon>
        <taxon>Diptera</taxon>
        <taxon>Nematocera</taxon>
        <taxon>Culicoidea</taxon>
        <taxon>Culicidae</taxon>
        <taxon>Anophelinae</taxon>
        <taxon>Anopheles</taxon>
    </lineage>
</organism>
<name>A0A2M4A5E3_9DIPT</name>
<protein>
    <submittedName>
        <fullName evidence="1">Uncharacterized protein</fullName>
    </submittedName>
</protein>